<name>A0A8J8NVL3_HALGN</name>
<proteinExistence type="predicted"/>
<keyword evidence="1" id="KW-0812">Transmembrane</keyword>
<accession>A0A8J8NVL3</accession>
<feature type="transmembrane region" description="Helical" evidence="1">
    <location>
        <begin position="75"/>
        <end position="100"/>
    </location>
</feature>
<feature type="transmembrane region" description="Helical" evidence="1">
    <location>
        <begin position="130"/>
        <end position="159"/>
    </location>
</feature>
<feature type="transmembrane region" description="Helical" evidence="1">
    <location>
        <begin position="165"/>
        <end position="185"/>
    </location>
</feature>
<evidence type="ECO:0000256" key="1">
    <source>
        <dbReference type="SAM" id="Phobius"/>
    </source>
</evidence>
<evidence type="ECO:0000313" key="3">
    <source>
        <dbReference type="Proteomes" id="UP000785679"/>
    </source>
</evidence>
<protein>
    <submittedName>
        <fullName evidence="2">Uncharacterized protein</fullName>
    </submittedName>
</protein>
<dbReference type="Proteomes" id="UP000785679">
    <property type="component" value="Unassembled WGS sequence"/>
</dbReference>
<comment type="caution">
    <text evidence="2">The sequence shown here is derived from an EMBL/GenBank/DDBJ whole genome shotgun (WGS) entry which is preliminary data.</text>
</comment>
<reference evidence="2" key="1">
    <citation type="submission" date="2019-06" db="EMBL/GenBank/DDBJ databases">
        <authorList>
            <person name="Zheng W."/>
        </authorList>
    </citation>
    <scope>NUCLEOTIDE SEQUENCE</scope>
    <source>
        <strain evidence="2">QDHG01</strain>
    </source>
</reference>
<evidence type="ECO:0000313" key="2">
    <source>
        <dbReference type="EMBL" id="TNV82452.1"/>
    </source>
</evidence>
<dbReference type="AlphaFoldDB" id="A0A8J8NVL3"/>
<keyword evidence="1" id="KW-0472">Membrane</keyword>
<dbReference type="EMBL" id="RRYP01004935">
    <property type="protein sequence ID" value="TNV82452.1"/>
    <property type="molecule type" value="Genomic_DNA"/>
</dbReference>
<keyword evidence="3" id="KW-1185">Reference proteome</keyword>
<keyword evidence="1" id="KW-1133">Transmembrane helix</keyword>
<gene>
    <name evidence="2" type="ORF">FGO68_gene13441</name>
</gene>
<organism evidence="2 3">
    <name type="scientific">Halteria grandinella</name>
    <dbReference type="NCBI Taxonomy" id="5974"/>
    <lineage>
        <taxon>Eukaryota</taxon>
        <taxon>Sar</taxon>
        <taxon>Alveolata</taxon>
        <taxon>Ciliophora</taxon>
        <taxon>Intramacronucleata</taxon>
        <taxon>Spirotrichea</taxon>
        <taxon>Stichotrichia</taxon>
        <taxon>Sporadotrichida</taxon>
        <taxon>Halteriidae</taxon>
        <taxon>Halteria</taxon>
    </lineage>
</organism>
<sequence>MFDNEGPDYAGQDYAGRACEYAGQSAESRGADKQVDCRAGQEGFCIKQFVVNQMLILLLLLKSQVACPRPLSLNLVALIAAVPFPIVLPDFGLQVCHVLLQFRRLRDYGLEVIAVAQVGFHLGDHQLCGFVVPVLCGLILSLHTQVGLLIVSTTAAFFSSAQSPSGFSLGLEVGILILAFPLLMFGHF</sequence>